<sequence>MAQTAAATADPGVGRVVDLLGGRSTFEHPFSTPLEAHESIQQGFPSKSLVVFIQRFPAIGREDTIDKVVGVSLRTLQRHKKPGARERLSREQSGKLYKAAEIVAKAVDVLGSPEAAERFLEEPAMALDGKRPIDLLSTPAGAELVEKHLGRIDYGVYT</sequence>
<evidence type="ECO:0000259" key="1">
    <source>
        <dbReference type="Pfam" id="PF09722"/>
    </source>
</evidence>
<evidence type="ECO:0000313" key="2">
    <source>
        <dbReference type="EMBL" id="MBB3875887.1"/>
    </source>
</evidence>
<dbReference type="RefSeq" id="WP_147035639.1">
    <property type="nucleotide sequence ID" value="NZ_JACIDB010000003.1"/>
</dbReference>
<dbReference type="EMBL" id="JACIDB010000003">
    <property type="protein sequence ID" value="MBB3875887.1"/>
    <property type="molecule type" value="Genomic_DNA"/>
</dbReference>
<reference evidence="2 3" key="1">
    <citation type="submission" date="2020-08" db="EMBL/GenBank/DDBJ databases">
        <title>Genomic Encyclopedia of Type Strains, Phase IV (KMG-IV): sequencing the most valuable type-strain genomes for metagenomic binning, comparative biology and taxonomic classification.</title>
        <authorList>
            <person name="Goeker M."/>
        </authorList>
    </citation>
    <scope>NUCLEOTIDE SEQUENCE [LARGE SCALE GENOMIC DNA]</scope>
    <source>
        <strain evidence="2 3">DSM 15581</strain>
    </source>
</reference>
<organism evidence="2 3">
    <name type="scientific">Sphingomonas aquatilis</name>
    <dbReference type="NCBI Taxonomy" id="93063"/>
    <lineage>
        <taxon>Bacteria</taxon>
        <taxon>Pseudomonadati</taxon>
        <taxon>Pseudomonadota</taxon>
        <taxon>Alphaproteobacteria</taxon>
        <taxon>Sphingomonadales</taxon>
        <taxon>Sphingomonadaceae</taxon>
        <taxon>Sphingomonas</taxon>
    </lineage>
</organism>
<proteinExistence type="predicted"/>
<comment type="caution">
    <text evidence="2">The sequence shown here is derived from an EMBL/GenBank/DDBJ whole genome shotgun (WGS) entry which is preliminary data.</text>
</comment>
<feature type="domain" description="Antitoxin Xre/MbcA/ParS-like toxin-binding" evidence="1">
    <location>
        <begin position="106"/>
        <end position="155"/>
    </location>
</feature>
<dbReference type="InterPro" id="IPR024467">
    <property type="entry name" value="Xre/MbcA/ParS-like_toxin-bd"/>
</dbReference>
<name>A0AAW3TSG5_9SPHN</name>
<protein>
    <submittedName>
        <fullName evidence="2">Toxin-antitoxin system antitoxin component (TIGR02293 family)</fullName>
    </submittedName>
</protein>
<accession>A0AAW3TSG5</accession>
<dbReference type="Pfam" id="PF09722">
    <property type="entry name" value="Xre_MbcA_ParS_C"/>
    <property type="match status" value="1"/>
</dbReference>
<evidence type="ECO:0000313" key="3">
    <source>
        <dbReference type="Proteomes" id="UP000528945"/>
    </source>
</evidence>
<gene>
    <name evidence="2" type="ORF">GGR47_002128</name>
</gene>
<dbReference type="NCBIfam" id="TIGR02293">
    <property type="entry name" value="TAS_TIGR02293"/>
    <property type="match status" value="1"/>
</dbReference>
<dbReference type="Proteomes" id="UP000528945">
    <property type="component" value="Unassembled WGS sequence"/>
</dbReference>
<dbReference type="InterPro" id="IPR011979">
    <property type="entry name" value="Antitox_Xre"/>
</dbReference>
<keyword evidence="3" id="KW-1185">Reference proteome</keyword>
<dbReference type="AlphaFoldDB" id="A0AAW3TSG5"/>